<evidence type="ECO:0000313" key="2">
    <source>
        <dbReference type="Proteomes" id="UP001162162"/>
    </source>
</evidence>
<organism evidence="1 2">
    <name type="scientific">Aromia moschata</name>
    <dbReference type="NCBI Taxonomy" id="1265417"/>
    <lineage>
        <taxon>Eukaryota</taxon>
        <taxon>Metazoa</taxon>
        <taxon>Ecdysozoa</taxon>
        <taxon>Arthropoda</taxon>
        <taxon>Hexapoda</taxon>
        <taxon>Insecta</taxon>
        <taxon>Pterygota</taxon>
        <taxon>Neoptera</taxon>
        <taxon>Endopterygota</taxon>
        <taxon>Coleoptera</taxon>
        <taxon>Polyphaga</taxon>
        <taxon>Cucujiformia</taxon>
        <taxon>Chrysomeloidea</taxon>
        <taxon>Cerambycidae</taxon>
        <taxon>Cerambycinae</taxon>
        <taxon>Callichromatini</taxon>
        <taxon>Aromia</taxon>
    </lineage>
</organism>
<proteinExistence type="predicted"/>
<protein>
    <submittedName>
        <fullName evidence="1">Uncharacterized protein</fullName>
    </submittedName>
</protein>
<name>A0AAV8Y8B2_9CUCU</name>
<sequence length="15" mass="1831">MITSRHTDMYISYVN</sequence>
<dbReference type="EMBL" id="JAPWTK010000168">
    <property type="protein sequence ID" value="KAJ8947193.1"/>
    <property type="molecule type" value="Genomic_DNA"/>
</dbReference>
<dbReference type="Proteomes" id="UP001162162">
    <property type="component" value="Unassembled WGS sequence"/>
</dbReference>
<accession>A0AAV8Y8B2</accession>
<gene>
    <name evidence="1" type="ORF">NQ318_015541</name>
</gene>
<comment type="caution">
    <text evidence="1">The sequence shown here is derived from an EMBL/GenBank/DDBJ whole genome shotgun (WGS) entry which is preliminary data.</text>
</comment>
<reference evidence="1" key="1">
    <citation type="journal article" date="2023" name="Insect Mol. Biol.">
        <title>Genome sequencing provides insights into the evolution of gene families encoding plant cell wall-degrading enzymes in longhorned beetles.</title>
        <authorList>
            <person name="Shin N.R."/>
            <person name="Okamura Y."/>
            <person name="Kirsch R."/>
            <person name="Pauchet Y."/>
        </authorList>
    </citation>
    <scope>NUCLEOTIDE SEQUENCE</scope>
    <source>
        <strain evidence="1">AMC_N1</strain>
    </source>
</reference>
<evidence type="ECO:0000313" key="1">
    <source>
        <dbReference type="EMBL" id="KAJ8947193.1"/>
    </source>
</evidence>
<keyword evidence="2" id="KW-1185">Reference proteome</keyword>